<dbReference type="InterPro" id="IPR000182">
    <property type="entry name" value="GNAT_dom"/>
</dbReference>
<accession>A0A5R8Y5C9</accession>
<dbReference type="InterPro" id="IPR016181">
    <property type="entry name" value="Acyl_CoA_acyltransferase"/>
</dbReference>
<dbReference type="GO" id="GO:0016747">
    <property type="term" value="F:acyltransferase activity, transferring groups other than amino-acyl groups"/>
    <property type="evidence" value="ECO:0007669"/>
    <property type="project" value="InterPro"/>
</dbReference>
<dbReference type="InterPro" id="IPR050680">
    <property type="entry name" value="YpeA/RimI_acetyltransf"/>
</dbReference>
<dbReference type="Gene3D" id="3.40.630.30">
    <property type="match status" value="1"/>
</dbReference>
<dbReference type="PANTHER" id="PTHR43420">
    <property type="entry name" value="ACETYLTRANSFERASE"/>
    <property type="match status" value="1"/>
</dbReference>
<proteinExistence type="predicted"/>
<dbReference type="CDD" id="cd04301">
    <property type="entry name" value="NAT_SF"/>
    <property type="match status" value="1"/>
</dbReference>
<keyword evidence="2" id="KW-0012">Acyltransferase</keyword>
<sequence length="140" mass="16694">MKISKATKKDVKKLFSLENEVFKGDSMAISLSSFYYHLKNNTIFIVEENQSIIGYILWLERKNYFRLYSLCISTSFQENGLGKKLLEYSFEKMPKKAMQLEVRLSNQKAINLYEKFQFKKVKILKDFYENEDGVLMRIER</sequence>
<evidence type="ECO:0000259" key="3">
    <source>
        <dbReference type="PROSITE" id="PS51186"/>
    </source>
</evidence>
<gene>
    <name evidence="4" type="ORF">FDK22_01530</name>
</gene>
<evidence type="ECO:0000313" key="4">
    <source>
        <dbReference type="EMBL" id="TLP40722.1"/>
    </source>
</evidence>
<dbReference type="PANTHER" id="PTHR43420:SF12">
    <property type="entry name" value="N-ACETYLTRANSFERASE DOMAIN-CONTAINING PROTEIN"/>
    <property type="match status" value="1"/>
</dbReference>
<dbReference type="SUPFAM" id="SSF55729">
    <property type="entry name" value="Acyl-CoA N-acyltransferases (Nat)"/>
    <property type="match status" value="1"/>
</dbReference>
<evidence type="ECO:0000256" key="1">
    <source>
        <dbReference type="ARBA" id="ARBA00022679"/>
    </source>
</evidence>
<protein>
    <submittedName>
        <fullName evidence="4">GNAT family N-acetyltransferase</fullName>
    </submittedName>
</protein>
<feature type="domain" description="N-acetyltransferase" evidence="3">
    <location>
        <begin position="1"/>
        <end position="140"/>
    </location>
</feature>
<dbReference type="OrthoDB" id="529907at2"/>
<dbReference type="Proteomes" id="UP000308901">
    <property type="component" value="Unassembled WGS sequence"/>
</dbReference>
<organism evidence="4 5">
    <name type="scientific">Arcobacter arenosus</name>
    <dbReference type="NCBI Taxonomy" id="2576037"/>
    <lineage>
        <taxon>Bacteria</taxon>
        <taxon>Pseudomonadati</taxon>
        <taxon>Campylobacterota</taxon>
        <taxon>Epsilonproteobacteria</taxon>
        <taxon>Campylobacterales</taxon>
        <taxon>Arcobacteraceae</taxon>
        <taxon>Arcobacter</taxon>
    </lineage>
</organism>
<keyword evidence="5" id="KW-1185">Reference proteome</keyword>
<name>A0A5R8Y5C9_9BACT</name>
<comment type="caution">
    <text evidence="4">The sequence shown here is derived from an EMBL/GenBank/DDBJ whole genome shotgun (WGS) entry which is preliminary data.</text>
</comment>
<dbReference type="RefSeq" id="WP_138151057.1">
    <property type="nucleotide sequence ID" value="NZ_CBDDKQ010000002.1"/>
</dbReference>
<dbReference type="EMBL" id="VANU01000001">
    <property type="protein sequence ID" value="TLP40722.1"/>
    <property type="molecule type" value="Genomic_DNA"/>
</dbReference>
<reference evidence="4 5" key="1">
    <citation type="submission" date="2019-05" db="EMBL/GenBank/DDBJ databases">
        <title>Arcobacter sp. nov., isolated from sea sediment.</title>
        <authorList>
            <person name="Kim W."/>
        </authorList>
    </citation>
    <scope>NUCLEOTIDE SEQUENCE [LARGE SCALE GENOMIC DNA]</scope>
    <source>
        <strain evidence="4 5">CAU 1517</strain>
    </source>
</reference>
<evidence type="ECO:0000313" key="5">
    <source>
        <dbReference type="Proteomes" id="UP000308901"/>
    </source>
</evidence>
<dbReference type="Pfam" id="PF00583">
    <property type="entry name" value="Acetyltransf_1"/>
    <property type="match status" value="1"/>
</dbReference>
<dbReference type="AlphaFoldDB" id="A0A5R8Y5C9"/>
<evidence type="ECO:0000256" key="2">
    <source>
        <dbReference type="ARBA" id="ARBA00023315"/>
    </source>
</evidence>
<dbReference type="PROSITE" id="PS51186">
    <property type="entry name" value="GNAT"/>
    <property type="match status" value="1"/>
</dbReference>
<keyword evidence="1 4" id="KW-0808">Transferase</keyword>